<protein>
    <submittedName>
        <fullName evidence="2">Uncharacterized protein</fullName>
    </submittedName>
</protein>
<proteinExistence type="predicted"/>
<gene>
    <name evidence="2" type="ORF">US68_C0017G0014</name>
</gene>
<name>A0A0G0I1P7_9BACT</name>
<organism evidence="2 3">
    <name type="scientific">Candidatus Shapirobacteria bacterium GW2011_GWE1_38_10</name>
    <dbReference type="NCBI Taxonomy" id="1618488"/>
    <lineage>
        <taxon>Bacteria</taxon>
        <taxon>Candidatus Shapironibacteriota</taxon>
    </lineage>
</organism>
<reference evidence="2 3" key="1">
    <citation type="journal article" date="2015" name="Nature">
        <title>rRNA introns, odd ribosomes, and small enigmatic genomes across a large radiation of phyla.</title>
        <authorList>
            <person name="Brown C.T."/>
            <person name="Hug L.A."/>
            <person name="Thomas B.C."/>
            <person name="Sharon I."/>
            <person name="Castelle C.J."/>
            <person name="Singh A."/>
            <person name="Wilkins M.J."/>
            <person name="Williams K.H."/>
            <person name="Banfield J.F."/>
        </authorList>
    </citation>
    <scope>NUCLEOTIDE SEQUENCE [LARGE SCALE GENOMIC DNA]</scope>
</reference>
<comment type="caution">
    <text evidence="2">The sequence shown here is derived from an EMBL/GenBank/DDBJ whole genome shotgun (WGS) entry which is preliminary data.</text>
</comment>
<keyword evidence="1" id="KW-0472">Membrane</keyword>
<dbReference type="EMBL" id="LBTX01000017">
    <property type="protein sequence ID" value="KKQ49233.1"/>
    <property type="molecule type" value="Genomic_DNA"/>
</dbReference>
<feature type="transmembrane region" description="Helical" evidence="1">
    <location>
        <begin position="7"/>
        <end position="24"/>
    </location>
</feature>
<evidence type="ECO:0000256" key="1">
    <source>
        <dbReference type="SAM" id="Phobius"/>
    </source>
</evidence>
<keyword evidence="1" id="KW-1133">Transmembrane helix</keyword>
<dbReference type="Proteomes" id="UP000034231">
    <property type="component" value="Unassembled WGS sequence"/>
</dbReference>
<sequence length="131" mass="14575">MILDASQVIIFFMACAVQFQWFGISGYGWIVVPLVIFNLVISWFVVAMNDFRSDAGAAILAILEALAYLGLIFLHSLLLESPIVLPAKVVEACTWVLPTVVIMANFGQRLFAFMANKFPRKFNNGLRMVNG</sequence>
<accession>A0A0G0I1P7</accession>
<keyword evidence="1" id="KW-0812">Transmembrane</keyword>
<evidence type="ECO:0000313" key="2">
    <source>
        <dbReference type="EMBL" id="KKQ49233.1"/>
    </source>
</evidence>
<feature type="transmembrane region" description="Helical" evidence="1">
    <location>
        <begin position="30"/>
        <end position="48"/>
    </location>
</feature>
<feature type="transmembrane region" description="Helical" evidence="1">
    <location>
        <begin position="55"/>
        <end position="75"/>
    </location>
</feature>
<evidence type="ECO:0000313" key="3">
    <source>
        <dbReference type="Proteomes" id="UP000034231"/>
    </source>
</evidence>
<feature type="transmembrane region" description="Helical" evidence="1">
    <location>
        <begin position="95"/>
        <end position="115"/>
    </location>
</feature>
<dbReference type="AlphaFoldDB" id="A0A0G0I1P7"/>